<dbReference type="AlphaFoldDB" id="A0A9D4XUM9"/>
<name>A0A9D4XUM9_PEA</name>
<dbReference type="Pfam" id="PF03073">
    <property type="entry name" value="TspO_MBR"/>
    <property type="match status" value="1"/>
</dbReference>
<keyword evidence="4 7" id="KW-1133">Transmembrane helix</keyword>
<protein>
    <submittedName>
        <fullName evidence="8">Uncharacterized protein</fullName>
    </submittedName>
</protein>
<feature type="transmembrane region" description="Helical" evidence="7">
    <location>
        <begin position="140"/>
        <end position="161"/>
    </location>
</feature>
<dbReference type="CDD" id="cd15904">
    <property type="entry name" value="TSPO_MBR"/>
    <property type="match status" value="1"/>
</dbReference>
<dbReference type="GO" id="GO:0016020">
    <property type="term" value="C:membrane"/>
    <property type="evidence" value="ECO:0007669"/>
    <property type="project" value="UniProtKB-SubCell"/>
</dbReference>
<keyword evidence="5 7" id="KW-0472">Membrane</keyword>
<evidence type="ECO:0000256" key="5">
    <source>
        <dbReference type="ARBA" id="ARBA00023136"/>
    </source>
</evidence>
<feature type="non-terminal residue" evidence="8">
    <location>
        <position position="1"/>
    </location>
</feature>
<keyword evidence="9" id="KW-1185">Reference proteome</keyword>
<proteinExistence type="inferred from homology"/>
<dbReference type="FunFam" id="1.20.1260.100:FF:000001">
    <property type="entry name" value="translocator protein 2"/>
    <property type="match status" value="1"/>
</dbReference>
<comment type="subcellular location">
    <subcellularLocation>
        <location evidence="1">Membrane</location>
        <topology evidence="1">Multi-pass membrane protein</topology>
    </subcellularLocation>
</comment>
<feature type="transmembrane region" description="Helical" evidence="7">
    <location>
        <begin position="173"/>
        <end position="191"/>
    </location>
</feature>
<evidence type="ECO:0000313" key="8">
    <source>
        <dbReference type="EMBL" id="KAI5425026.1"/>
    </source>
</evidence>
<dbReference type="Proteomes" id="UP001058974">
    <property type="component" value="Chromosome 3"/>
</dbReference>
<sequence length="248" mass="27519">PRVPPTRDFYALSFKTKTLLHFLSNTHHFPLSTSSLLISSSSPMASSTTDLKQRFVTPDQTTTTNTTTTNDDDKNGTSNHKRDKRMAMATRGLRSLIIAVSFPLSLTLLSIYIASSFTFSNHNNESITSSRKPFWFPPSWLLHLMLPSSSFLMGLSAWLVWAEGAFHRDPTAFLLYLIQLLFTVLWEPVVFGVGATSLGLLLCLGIFGSLIGCMYVFGKVNPAASDLIKPCLAVVSFLFIVNLKLIYI</sequence>
<evidence type="ECO:0000256" key="2">
    <source>
        <dbReference type="ARBA" id="ARBA00007524"/>
    </source>
</evidence>
<feature type="transmembrane region" description="Helical" evidence="7">
    <location>
        <begin position="230"/>
        <end position="247"/>
    </location>
</feature>
<keyword evidence="3 7" id="KW-0812">Transmembrane</keyword>
<dbReference type="Gramene" id="Psat03G0099600-T1">
    <property type="protein sequence ID" value="KAI5425026.1"/>
    <property type="gene ID" value="KIW84_030996"/>
</dbReference>
<evidence type="ECO:0000256" key="6">
    <source>
        <dbReference type="SAM" id="MobiDB-lite"/>
    </source>
</evidence>
<comment type="similarity">
    <text evidence="2">Belongs to the TspO/BZRP family.</text>
</comment>
<accession>A0A9D4XUM9</accession>
<feature type="region of interest" description="Disordered" evidence="6">
    <location>
        <begin position="49"/>
        <end position="84"/>
    </location>
</feature>
<evidence type="ECO:0000256" key="4">
    <source>
        <dbReference type="ARBA" id="ARBA00022989"/>
    </source>
</evidence>
<feature type="transmembrane region" description="Helical" evidence="7">
    <location>
        <begin position="197"/>
        <end position="218"/>
    </location>
</feature>
<dbReference type="InterPro" id="IPR038330">
    <property type="entry name" value="TspO/MBR-related_sf"/>
</dbReference>
<evidence type="ECO:0000256" key="1">
    <source>
        <dbReference type="ARBA" id="ARBA00004141"/>
    </source>
</evidence>
<dbReference type="Gene3D" id="1.20.1260.100">
    <property type="entry name" value="TspO/MBR protein"/>
    <property type="match status" value="1"/>
</dbReference>
<dbReference type="GO" id="GO:0033013">
    <property type="term" value="P:tetrapyrrole metabolic process"/>
    <property type="evidence" value="ECO:0007669"/>
    <property type="project" value="UniProtKB-ARBA"/>
</dbReference>
<dbReference type="InterPro" id="IPR004307">
    <property type="entry name" value="TspO_MBR"/>
</dbReference>
<evidence type="ECO:0000256" key="7">
    <source>
        <dbReference type="SAM" id="Phobius"/>
    </source>
</evidence>
<dbReference type="PANTHER" id="PTHR10057:SF0">
    <property type="entry name" value="TRANSLOCATOR PROTEIN"/>
    <property type="match status" value="1"/>
</dbReference>
<feature type="transmembrane region" description="Helical" evidence="7">
    <location>
        <begin position="95"/>
        <end position="120"/>
    </location>
</feature>
<evidence type="ECO:0000313" key="9">
    <source>
        <dbReference type="Proteomes" id="UP001058974"/>
    </source>
</evidence>
<reference evidence="8 9" key="1">
    <citation type="journal article" date="2022" name="Nat. Genet.">
        <title>Improved pea reference genome and pan-genome highlight genomic features and evolutionary characteristics.</title>
        <authorList>
            <person name="Yang T."/>
            <person name="Liu R."/>
            <person name="Luo Y."/>
            <person name="Hu S."/>
            <person name="Wang D."/>
            <person name="Wang C."/>
            <person name="Pandey M.K."/>
            <person name="Ge S."/>
            <person name="Xu Q."/>
            <person name="Li N."/>
            <person name="Li G."/>
            <person name="Huang Y."/>
            <person name="Saxena R.K."/>
            <person name="Ji Y."/>
            <person name="Li M."/>
            <person name="Yan X."/>
            <person name="He Y."/>
            <person name="Liu Y."/>
            <person name="Wang X."/>
            <person name="Xiang C."/>
            <person name="Varshney R.K."/>
            <person name="Ding H."/>
            <person name="Gao S."/>
            <person name="Zong X."/>
        </authorList>
    </citation>
    <scope>NUCLEOTIDE SEQUENCE [LARGE SCALE GENOMIC DNA]</scope>
    <source>
        <strain evidence="8 9">cv. Zhongwan 6</strain>
    </source>
</reference>
<dbReference type="PANTHER" id="PTHR10057">
    <property type="entry name" value="PERIPHERAL-TYPE BENZODIAZEPINE RECEPTOR"/>
    <property type="match status" value="1"/>
</dbReference>
<comment type="caution">
    <text evidence="8">The sequence shown here is derived from an EMBL/GenBank/DDBJ whole genome shotgun (WGS) entry which is preliminary data.</text>
</comment>
<feature type="compositionally biased region" description="Low complexity" evidence="6">
    <location>
        <begin position="57"/>
        <end position="69"/>
    </location>
</feature>
<evidence type="ECO:0000256" key="3">
    <source>
        <dbReference type="ARBA" id="ARBA00022692"/>
    </source>
</evidence>
<gene>
    <name evidence="8" type="ORF">KIW84_030996</name>
</gene>
<dbReference type="EMBL" id="JAMSHJ010000003">
    <property type="protein sequence ID" value="KAI5425026.1"/>
    <property type="molecule type" value="Genomic_DNA"/>
</dbReference>
<organism evidence="8 9">
    <name type="scientific">Pisum sativum</name>
    <name type="common">Garden pea</name>
    <name type="synonym">Lathyrus oleraceus</name>
    <dbReference type="NCBI Taxonomy" id="3888"/>
    <lineage>
        <taxon>Eukaryota</taxon>
        <taxon>Viridiplantae</taxon>
        <taxon>Streptophyta</taxon>
        <taxon>Embryophyta</taxon>
        <taxon>Tracheophyta</taxon>
        <taxon>Spermatophyta</taxon>
        <taxon>Magnoliopsida</taxon>
        <taxon>eudicotyledons</taxon>
        <taxon>Gunneridae</taxon>
        <taxon>Pentapetalae</taxon>
        <taxon>rosids</taxon>
        <taxon>fabids</taxon>
        <taxon>Fabales</taxon>
        <taxon>Fabaceae</taxon>
        <taxon>Papilionoideae</taxon>
        <taxon>50 kb inversion clade</taxon>
        <taxon>NPAAA clade</taxon>
        <taxon>Hologalegina</taxon>
        <taxon>IRL clade</taxon>
        <taxon>Fabeae</taxon>
        <taxon>Lathyrus</taxon>
    </lineage>
</organism>